<name>A0AAW2KQ15_9LAMI</name>
<dbReference type="Pfam" id="PF10344">
    <property type="entry name" value="Hobbit"/>
    <property type="match status" value="1"/>
</dbReference>
<dbReference type="AlphaFoldDB" id="A0AAW2KQ15"/>
<dbReference type="PANTHER" id="PTHR15678:SF6">
    <property type="entry name" value="BRIDGE-LIKE LIPID TRANSFER PROTEIN FAMILY MEMBER 2"/>
    <property type="match status" value="1"/>
</dbReference>
<dbReference type="EMBL" id="JACGWK010000033">
    <property type="protein sequence ID" value="KAL0308110.1"/>
    <property type="molecule type" value="Genomic_DNA"/>
</dbReference>
<sequence length="273" mass="30539">MLSISAEAGDGVEAFIQVQSIFSENARIGVLLEGLMVQLNGARIIRSSRMQISRVPNASGSSSAKSVTVTTWDWVIQALDVHICLPFRLELRAIDDAVEDQLRALKLVMSAKTRCMFPEKKEQSKDSKPKKASSSRTGFIKLSIRKLTAEIEEEPLQGWLDEHYQLLKNEARELAVRLSFLDDLISKGSQCHAESNNSLEGKMQYNGEEIDVQDASAIQKFRDEYTNNHSGHITRHARSLFHQKDQVPVKMASKLVSSLAQPELLFSLSVLLN</sequence>
<evidence type="ECO:0000313" key="1">
    <source>
        <dbReference type="EMBL" id="KAL0308110.1"/>
    </source>
</evidence>
<proteinExistence type="predicted"/>
<dbReference type="InterPro" id="IPR045167">
    <property type="entry name" value="Hobbit"/>
</dbReference>
<gene>
    <name evidence="1" type="ORF">Sangu_2995200</name>
</gene>
<organism evidence="1">
    <name type="scientific">Sesamum angustifolium</name>
    <dbReference type="NCBI Taxonomy" id="2727405"/>
    <lineage>
        <taxon>Eukaryota</taxon>
        <taxon>Viridiplantae</taxon>
        <taxon>Streptophyta</taxon>
        <taxon>Embryophyta</taxon>
        <taxon>Tracheophyta</taxon>
        <taxon>Spermatophyta</taxon>
        <taxon>Magnoliopsida</taxon>
        <taxon>eudicotyledons</taxon>
        <taxon>Gunneridae</taxon>
        <taxon>Pentapetalae</taxon>
        <taxon>asterids</taxon>
        <taxon>lamiids</taxon>
        <taxon>Lamiales</taxon>
        <taxon>Pedaliaceae</taxon>
        <taxon>Sesamum</taxon>
    </lineage>
</organism>
<comment type="caution">
    <text evidence="1">The sequence shown here is derived from an EMBL/GenBank/DDBJ whole genome shotgun (WGS) entry which is preliminary data.</text>
</comment>
<accession>A0AAW2KQ15</accession>
<reference evidence="1" key="2">
    <citation type="journal article" date="2024" name="Plant">
        <title>Genomic evolution and insights into agronomic trait innovations of Sesamum species.</title>
        <authorList>
            <person name="Miao H."/>
            <person name="Wang L."/>
            <person name="Qu L."/>
            <person name="Liu H."/>
            <person name="Sun Y."/>
            <person name="Le M."/>
            <person name="Wang Q."/>
            <person name="Wei S."/>
            <person name="Zheng Y."/>
            <person name="Lin W."/>
            <person name="Duan Y."/>
            <person name="Cao H."/>
            <person name="Xiong S."/>
            <person name="Wang X."/>
            <person name="Wei L."/>
            <person name="Li C."/>
            <person name="Ma Q."/>
            <person name="Ju M."/>
            <person name="Zhao R."/>
            <person name="Li G."/>
            <person name="Mu C."/>
            <person name="Tian Q."/>
            <person name="Mei H."/>
            <person name="Zhang T."/>
            <person name="Gao T."/>
            <person name="Zhang H."/>
        </authorList>
    </citation>
    <scope>NUCLEOTIDE SEQUENCE</scope>
    <source>
        <strain evidence="1">G01</strain>
    </source>
</reference>
<dbReference type="PANTHER" id="PTHR15678">
    <property type="entry name" value="ANTIGEN MLAA-22-RELATED"/>
    <property type="match status" value="1"/>
</dbReference>
<reference evidence="1" key="1">
    <citation type="submission" date="2020-06" db="EMBL/GenBank/DDBJ databases">
        <authorList>
            <person name="Li T."/>
            <person name="Hu X."/>
            <person name="Zhang T."/>
            <person name="Song X."/>
            <person name="Zhang H."/>
            <person name="Dai N."/>
            <person name="Sheng W."/>
            <person name="Hou X."/>
            <person name="Wei L."/>
        </authorList>
    </citation>
    <scope>NUCLEOTIDE SEQUENCE</scope>
    <source>
        <strain evidence="1">G01</strain>
        <tissue evidence="1">Leaf</tissue>
    </source>
</reference>
<protein>
    <submittedName>
        <fullName evidence="1">Protein KINKY POLLEN</fullName>
    </submittedName>
</protein>